<reference evidence="2" key="1">
    <citation type="submission" date="2023-01" db="EMBL/GenBank/DDBJ databases">
        <authorList>
            <person name="Van Ghelder C."/>
            <person name="Rancurel C."/>
        </authorList>
    </citation>
    <scope>NUCLEOTIDE SEQUENCE</scope>
    <source>
        <strain evidence="2">CNCM I-4278</strain>
    </source>
</reference>
<sequence length="171" mass="19397">MDPHAIRTCIEYPISVCIIFSSFAITTTHITPVPLFGWKKGKQPRTLCAEVRFPTNGDVQRNFSWPRQEIAMPHTKKIADRLITPIDGKRAAMTKRITSQSSHSLCDCTSQHLVSKSAHSHPRFRKSVAFEVCQTKRKHCQRTFEINPGGSRDASLDEIMLSQPFRSKQSC</sequence>
<dbReference type="Proteomes" id="UP001152607">
    <property type="component" value="Unassembled WGS sequence"/>
</dbReference>
<comment type="caution">
    <text evidence="2">The sequence shown here is derived from an EMBL/GenBank/DDBJ whole genome shotgun (WGS) entry which is preliminary data.</text>
</comment>
<dbReference type="AlphaFoldDB" id="A0A9W4UAJ9"/>
<evidence type="ECO:0000313" key="2">
    <source>
        <dbReference type="EMBL" id="CAI6332113.1"/>
    </source>
</evidence>
<accession>A0A9W4UAJ9</accession>
<keyword evidence="1" id="KW-0472">Membrane</keyword>
<keyword evidence="1" id="KW-0812">Transmembrane</keyword>
<organism evidence="2 3">
    <name type="scientific">Periconia digitata</name>
    <dbReference type="NCBI Taxonomy" id="1303443"/>
    <lineage>
        <taxon>Eukaryota</taxon>
        <taxon>Fungi</taxon>
        <taxon>Dikarya</taxon>
        <taxon>Ascomycota</taxon>
        <taxon>Pezizomycotina</taxon>
        <taxon>Dothideomycetes</taxon>
        <taxon>Pleosporomycetidae</taxon>
        <taxon>Pleosporales</taxon>
        <taxon>Massarineae</taxon>
        <taxon>Periconiaceae</taxon>
        <taxon>Periconia</taxon>
    </lineage>
</organism>
<keyword evidence="1" id="KW-1133">Transmembrane helix</keyword>
<gene>
    <name evidence="2" type="ORF">PDIGIT_LOCUS5143</name>
</gene>
<dbReference type="EMBL" id="CAOQHR010000003">
    <property type="protein sequence ID" value="CAI6332113.1"/>
    <property type="molecule type" value="Genomic_DNA"/>
</dbReference>
<name>A0A9W4UAJ9_9PLEO</name>
<evidence type="ECO:0000313" key="3">
    <source>
        <dbReference type="Proteomes" id="UP001152607"/>
    </source>
</evidence>
<evidence type="ECO:0000256" key="1">
    <source>
        <dbReference type="SAM" id="Phobius"/>
    </source>
</evidence>
<keyword evidence="3" id="KW-1185">Reference proteome</keyword>
<proteinExistence type="predicted"/>
<protein>
    <submittedName>
        <fullName evidence="2">Uncharacterized protein</fullName>
    </submittedName>
</protein>
<feature type="transmembrane region" description="Helical" evidence="1">
    <location>
        <begin position="12"/>
        <end position="36"/>
    </location>
</feature>